<dbReference type="Proteomes" id="UP001216595">
    <property type="component" value="Unassembled WGS sequence"/>
</dbReference>
<proteinExistence type="predicted"/>
<evidence type="ECO:0000313" key="2">
    <source>
        <dbReference type="EMBL" id="MDC7695872.1"/>
    </source>
</evidence>
<keyword evidence="3" id="KW-1185">Reference proteome</keyword>
<sequence>MTIVKRLDHFNIQTQDMAGTIAFYAELLNLEARAAPERDPADRIWLYDSGDRAVIHLNRFGTDNTIPREVVPGHPTGAIHHIAFECDGYEETIQKLKDKGLYYATNDIPRICLRQIFVTDPNNVLLELNFRQ</sequence>
<evidence type="ECO:0000259" key="1">
    <source>
        <dbReference type="PROSITE" id="PS51819"/>
    </source>
</evidence>
<reference evidence="2 3" key="1">
    <citation type="submission" date="2023-01" db="EMBL/GenBank/DDBJ databases">
        <title>Novel species of the genus Asticcacaulis isolated from rivers.</title>
        <authorList>
            <person name="Lu H."/>
        </authorList>
    </citation>
    <scope>NUCLEOTIDE SEQUENCE [LARGE SCALE GENOMIC DNA]</scope>
    <source>
        <strain evidence="2 3">DXS10W</strain>
    </source>
</reference>
<organism evidence="2 3">
    <name type="scientific">Asticcacaulis currens</name>
    <dbReference type="NCBI Taxonomy" id="2984210"/>
    <lineage>
        <taxon>Bacteria</taxon>
        <taxon>Pseudomonadati</taxon>
        <taxon>Pseudomonadota</taxon>
        <taxon>Alphaproteobacteria</taxon>
        <taxon>Caulobacterales</taxon>
        <taxon>Caulobacteraceae</taxon>
        <taxon>Asticcacaulis</taxon>
    </lineage>
</organism>
<dbReference type="SUPFAM" id="SSF54593">
    <property type="entry name" value="Glyoxalase/Bleomycin resistance protein/Dihydroxybiphenyl dioxygenase"/>
    <property type="match status" value="1"/>
</dbReference>
<gene>
    <name evidence="2" type="ORF">PQU94_16460</name>
</gene>
<dbReference type="EMBL" id="JAQQKW010000012">
    <property type="protein sequence ID" value="MDC7695872.1"/>
    <property type="molecule type" value="Genomic_DNA"/>
</dbReference>
<name>A0ABT5II62_9CAUL</name>
<comment type="caution">
    <text evidence="2">The sequence shown here is derived from an EMBL/GenBank/DDBJ whole genome shotgun (WGS) entry which is preliminary data.</text>
</comment>
<evidence type="ECO:0000313" key="3">
    <source>
        <dbReference type="Proteomes" id="UP001216595"/>
    </source>
</evidence>
<dbReference type="PROSITE" id="PS51819">
    <property type="entry name" value="VOC"/>
    <property type="match status" value="1"/>
</dbReference>
<dbReference type="Gene3D" id="3.10.180.10">
    <property type="entry name" value="2,3-Dihydroxybiphenyl 1,2-Dioxygenase, domain 1"/>
    <property type="match status" value="1"/>
</dbReference>
<dbReference type="InterPro" id="IPR029068">
    <property type="entry name" value="Glyas_Bleomycin-R_OHBP_Dase"/>
</dbReference>
<dbReference type="InterPro" id="IPR037523">
    <property type="entry name" value="VOC_core"/>
</dbReference>
<dbReference type="Pfam" id="PF00903">
    <property type="entry name" value="Glyoxalase"/>
    <property type="match status" value="1"/>
</dbReference>
<protein>
    <submittedName>
        <fullName evidence="2">VOC family protein</fullName>
    </submittedName>
</protein>
<dbReference type="InterPro" id="IPR004360">
    <property type="entry name" value="Glyas_Fos-R_dOase_dom"/>
</dbReference>
<accession>A0ABT5II62</accession>
<dbReference type="RefSeq" id="WP_272742523.1">
    <property type="nucleotide sequence ID" value="NZ_JAQQKW010000012.1"/>
</dbReference>
<feature type="domain" description="VOC" evidence="1">
    <location>
        <begin position="6"/>
        <end position="131"/>
    </location>
</feature>